<keyword evidence="1" id="KW-0175">Coiled coil</keyword>
<keyword evidence="3" id="KW-1185">Reference proteome</keyword>
<dbReference type="Proteomes" id="UP001604336">
    <property type="component" value="Unassembled WGS sequence"/>
</dbReference>
<reference evidence="3" key="1">
    <citation type="submission" date="2024-07" db="EMBL/GenBank/DDBJ databases">
        <title>Two chromosome-level genome assemblies of Korean endemic species Abeliophyllum distichum and Forsythia ovata (Oleaceae).</title>
        <authorList>
            <person name="Jang H."/>
        </authorList>
    </citation>
    <scope>NUCLEOTIDE SEQUENCE [LARGE SCALE GENOMIC DNA]</scope>
</reference>
<comment type="caution">
    <text evidence="2">The sequence shown here is derived from an EMBL/GenBank/DDBJ whole genome shotgun (WGS) entry which is preliminary data.</text>
</comment>
<sequence>MPWSLFYFVDFLKPSFDDFILKFLDKISTHGQSFNQQVDEIFIQVDQLEQNLNEVEQFYSSANKKQPNTPKGSSIMMDKDRDKLFASFKRRQQDGPVDKLLIREC</sequence>
<gene>
    <name evidence="2" type="ORF">Adt_21905</name>
</gene>
<organism evidence="2 3">
    <name type="scientific">Abeliophyllum distichum</name>
    <dbReference type="NCBI Taxonomy" id="126358"/>
    <lineage>
        <taxon>Eukaryota</taxon>
        <taxon>Viridiplantae</taxon>
        <taxon>Streptophyta</taxon>
        <taxon>Embryophyta</taxon>
        <taxon>Tracheophyta</taxon>
        <taxon>Spermatophyta</taxon>
        <taxon>Magnoliopsida</taxon>
        <taxon>eudicotyledons</taxon>
        <taxon>Gunneridae</taxon>
        <taxon>Pentapetalae</taxon>
        <taxon>asterids</taxon>
        <taxon>lamiids</taxon>
        <taxon>Lamiales</taxon>
        <taxon>Oleaceae</taxon>
        <taxon>Forsythieae</taxon>
        <taxon>Abeliophyllum</taxon>
    </lineage>
</organism>
<name>A0ABD1T0Q3_9LAMI</name>
<feature type="coiled-coil region" evidence="1">
    <location>
        <begin position="38"/>
        <end position="65"/>
    </location>
</feature>
<proteinExistence type="predicted"/>
<evidence type="ECO:0000256" key="1">
    <source>
        <dbReference type="SAM" id="Coils"/>
    </source>
</evidence>
<evidence type="ECO:0000313" key="3">
    <source>
        <dbReference type="Proteomes" id="UP001604336"/>
    </source>
</evidence>
<protein>
    <submittedName>
        <fullName evidence="2">Uncharacterized protein</fullName>
    </submittedName>
</protein>
<evidence type="ECO:0000313" key="2">
    <source>
        <dbReference type="EMBL" id="KAL2506284.1"/>
    </source>
</evidence>
<dbReference type="AlphaFoldDB" id="A0ABD1T0Q3"/>
<dbReference type="EMBL" id="JBFOLK010000006">
    <property type="protein sequence ID" value="KAL2506284.1"/>
    <property type="molecule type" value="Genomic_DNA"/>
</dbReference>
<accession>A0ABD1T0Q3</accession>